<dbReference type="AlphaFoldDB" id="A0A1V8SI91"/>
<evidence type="ECO:0000256" key="11">
    <source>
        <dbReference type="ARBA" id="ARBA00060399"/>
    </source>
</evidence>
<evidence type="ECO:0000256" key="1">
    <source>
        <dbReference type="ARBA" id="ARBA00004194"/>
    </source>
</evidence>
<dbReference type="OrthoDB" id="411251at2759"/>
<keyword evidence="4" id="KW-0328">Glycosyltransferase</keyword>
<evidence type="ECO:0008006" key="15">
    <source>
        <dbReference type="Google" id="ProtNLM"/>
    </source>
</evidence>
<keyword evidence="14" id="KW-1185">Reference proteome</keyword>
<dbReference type="InterPro" id="IPR007577">
    <property type="entry name" value="GlycoTrfase_DXD_sugar-bd_CS"/>
</dbReference>
<dbReference type="Gene3D" id="3.90.550.20">
    <property type="match status" value="1"/>
</dbReference>
<dbReference type="Proteomes" id="UP000192596">
    <property type="component" value="Unassembled WGS sequence"/>
</dbReference>
<keyword evidence="6" id="KW-0812">Transmembrane</keyword>
<dbReference type="CDD" id="cd06532">
    <property type="entry name" value="Glyco_transf_25"/>
    <property type="match status" value="1"/>
</dbReference>
<accession>A0A1V8SI91</accession>
<evidence type="ECO:0000256" key="12">
    <source>
        <dbReference type="SAM" id="SignalP"/>
    </source>
</evidence>
<comment type="caution">
    <text evidence="13">The sequence shown here is derived from an EMBL/GenBank/DDBJ whole genome shotgun (WGS) entry which is preliminary data.</text>
</comment>
<evidence type="ECO:0000256" key="6">
    <source>
        <dbReference type="ARBA" id="ARBA00022692"/>
    </source>
</evidence>
<keyword evidence="8" id="KW-1133">Transmembrane helix</keyword>
<dbReference type="InterPro" id="IPR029044">
    <property type="entry name" value="Nucleotide-diphossugar_trans"/>
</dbReference>
<organism evidence="13 14">
    <name type="scientific">Cryoendolithus antarcticus</name>
    <dbReference type="NCBI Taxonomy" id="1507870"/>
    <lineage>
        <taxon>Eukaryota</taxon>
        <taxon>Fungi</taxon>
        <taxon>Dikarya</taxon>
        <taxon>Ascomycota</taxon>
        <taxon>Pezizomycotina</taxon>
        <taxon>Dothideomycetes</taxon>
        <taxon>Dothideomycetidae</taxon>
        <taxon>Cladosporiales</taxon>
        <taxon>Cladosporiaceae</taxon>
        <taxon>Cryoendolithus</taxon>
    </lineage>
</organism>
<comment type="similarity">
    <text evidence="2">Belongs to the glycosyltransferase 25 family.</text>
</comment>
<feature type="chain" id="PRO_5012280274" description="Glycosyltransferase family 32 protein" evidence="12">
    <location>
        <begin position="27"/>
        <end position="753"/>
    </location>
</feature>
<feature type="signal peptide" evidence="12">
    <location>
        <begin position="1"/>
        <end position="26"/>
    </location>
</feature>
<evidence type="ECO:0000256" key="7">
    <source>
        <dbReference type="ARBA" id="ARBA00022968"/>
    </source>
</evidence>
<evidence type="ECO:0000313" key="14">
    <source>
        <dbReference type="Proteomes" id="UP000192596"/>
    </source>
</evidence>
<gene>
    <name evidence="13" type="ORF">B0A48_15843</name>
</gene>
<dbReference type="SUPFAM" id="SSF53448">
    <property type="entry name" value="Nucleotide-diphospho-sugar transferases"/>
    <property type="match status" value="1"/>
</dbReference>
<proteinExistence type="inferred from homology"/>
<keyword evidence="10" id="KW-0472">Membrane</keyword>
<dbReference type="GO" id="GO:0000136">
    <property type="term" value="C:mannan polymerase complex"/>
    <property type="evidence" value="ECO:0007669"/>
    <property type="project" value="TreeGrafter"/>
</dbReference>
<dbReference type="InParanoid" id="A0A1V8SI91"/>
<evidence type="ECO:0000256" key="10">
    <source>
        <dbReference type="ARBA" id="ARBA00023136"/>
    </source>
</evidence>
<evidence type="ECO:0000313" key="13">
    <source>
        <dbReference type="EMBL" id="OQN98581.1"/>
    </source>
</evidence>
<dbReference type="STRING" id="1507870.A0A1V8SI91"/>
<dbReference type="Pfam" id="PF04488">
    <property type="entry name" value="Gly_transf_sug"/>
    <property type="match status" value="1"/>
</dbReference>
<dbReference type="FunFam" id="3.90.550.20:FF:000002">
    <property type="entry name" value="Initiation-specific alpha-1,6-mannosyltransferase"/>
    <property type="match status" value="1"/>
</dbReference>
<dbReference type="GO" id="GO:0000009">
    <property type="term" value="F:alpha-1,6-mannosyltransferase activity"/>
    <property type="evidence" value="ECO:0007669"/>
    <property type="project" value="InterPro"/>
</dbReference>
<sequence>MLTPRRALAVACVILTLFLLLRNTHTSEPAVVPINANSPKPTGSYSDNKRIQETAPESATGAEAPKAVSSGIASAIDHDGHVALAKKLKPQIPIGDLKAQPLRKALQYTFPYDSEGKFPAYIWQTWKYTPAEGEFGEDFRPAEASWSDLHPSFIHEVITDSVASHLIRLFYAALPEIQEAYEALPEPVLKANFFRYLILLARGGIYTDIDTTALKSAVEWVPAEVPRNTYGLVIGIEADPDRPDWHDWYSRRIQFCQWTIQSKPGHPVLVDIVASITEETLRRKRAGILNKKAIKSIVEFTGPAIWTDAVFKFFNNPEFFDMATSKGNITWQQFTGIKQAKKVGDVIVLPITAFSPGVGQMGAGEVDDPQAMVQHAFEGKFMEARERATHCSDGNIDHIANGTLGFQKIFVIGLTSRSDRRDSMALAAAFTGLDIEYIDGATSIDDKAIPPEGLQNGVNRGSLLGWRAHMNVLRTIVEQNITSALVMEDDVDWDIRIKSQMATFANASRLLVQPVKGTLDQHLDPTFPAPMENQTFQNFYVGDDLTSLPITSPYGDLDRWDLLWLGHCGTRFPWLSDGNAPLGRVVIANDTTVPEKQHVNQELGSSELILEYPEHTRVVARARVSTCTLAYGITQAGARRFLYELGIHKLTNTCDMMFRFVCDGVDGRQLATCLTVQPQLFQHHRPAGSTAGYSDINDHSGEYHEKGSTANVRWSVRLNFQVLVNGSTEYIDQFPDAPPVGREALEMPQSPLD</sequence>
<keyword evidence="12" id="KW-0732">Signal</keyword>
<evidence type="ECO:0000256" key="9">
    <source>
        <dbReference type="ARBA" id="ARBA00023034"/>
    </source>
</evidence>
<evidence type="ECO:0000256" key="3">
    <source>
        <dbReference type="ARBA" id="ARBA00009003"/>
    </source>
</evidence>
<evidence type="ECO:0000256" key="4">
    <source>
        <dbReference type="ARBA" id="ARBA00022676"/>
    </source>
</evidence>
<dbReference type="GO" id="GO:0006487">
    <property type="term" value="P:protein N-linked glycosylation"/>
    <property type="evidence" value="ECO:0007669"/>
    <property type="project" value="TreeGrafter"/>
</dbReference>
<evidence type="ECO:0000256" key="2">
    <source>
        <dbReference type="ARBA" id="ARBA00006721"/>
    </source>
</evidence>
<dbReference type="InterPro" id="IPR002654">
    <property type="entry name" value="Glyco_trans_25"/>
</dbReference>
<evidence type="ECO:0000256" key="5">
    <source>
        <dbReference type="ARBA" id="ARBA00022679"/>
    </source>
</evidence>
<keyword evidence="7" id="KW-0735">Signal-anchor</keyword>
<dbReference type="EMBL" id="NAJO01000045">
    <property type="protein sequence ID" value="OQN98581.1"/>
    <property type="molecule type" value="Genomic_DNA"/>
</dbReference>
<reference evidence="14" key="1">
    <citation type="submission" date="2017-03" db="EMBL/GenBank/DDBJ databases">
        <title>Genomes of endolithic fungi from Antarctica.</title>
        <authorList>
            <person name="Coleine C."/>
            <person name="Masonjones S."/>
            <person name="Stajich J.E."/>
        </authorList>
    </citation>
    <scope>NUCLEOTIDE SEQUENCE [LARGE SCALE GENOMIC DNA]</scope>
    <source>
        <strain evidence="14">CCFEE 5527</strain>
    </source>
</reference>
<comment type="similarity">
    <text evidence="3">Belongs to the glycosyltransferase 32 family.</text>
</comment>
<dbReference type="PANTHER" id="PTHR31834">
    <property type="entry name" value="INITIATION-SPECIFIC ALPHA-1,6-MANNOSYLTRANSFERASE"/>
    <property type="match status" value="1"/>
</dbReference>
<evidence type="ECO:0000256" key="8">
    <source>
        <dbReference type="ARBA" id="ARBA00022989"/>
    </source>
</evidence>
<keyword evidence="5" id="KW-0808">Transferase</keyword>
<dbReference type="FunCoup" id="A0A1V8SI91">
    <property type="interactions" value="143"/>
</dbReference>
<name>A0A1V8SI91_9PEZI</name>
<keyword evidence="9" id="KW-0333">Golgi apparatus</keyword>
<comment type="subcellular location">
    <subcellularLocation>
        <location evidence="11">Endomembrane system</location>
        <topology evidence="11">Single-pass type II membrane protein</topology>
    </subcellularLocation>
    <subcellularLocation>
        <location evidence="1">Golgi apparatus membrane</location>
        <topology evidence="1">Single-pass membrane protein</topology>
    </subcellularLocation>
</comment>
<dbReference type="InterPro" id="IPR039367">
    <property type="entry name" value="Och1-like"/>
</dbReference>
<protein>
    <recommendedName>
        <fullName evidence="15">Glycosyltransferase family 32 protein</fullName>
    </recommendedName>
</protein>
<dbReference type="PANTHER" id="PTHR31834:SF1">
    <property type="entry name" value="INITIATION-SPECIFIC ALPHA-1,6-MANNOSYLTRANSFERASE"/>
    <property type="match status" value="1"/>
</dbReference>